<dbReference type="EMBL" id="JAUSTY010000005">
    <property type="protein sequence ID" value="MDQ0165623.1"/>
    <property type="molecule type" value="Genomic_DNA"/>
</dbReference>
<evidence type="ECO:0000259" key="1">
    <source>
        <dbReference type="PROSITE" id="PS51186"/>
    </source>
</evidence>
<dbReference type="InterPro" id="IPR000182">
    <property type="entry name" value="GNAT_dom"/>
</dbReference>
<keyword evidence="3" id="KW-1185">Reference proteome</keyword>
<proteinExistence type="predicted"/>
<protein>
    <submittedName>
        <fullName evidence="2">Ribosomal protein S18 acetylase RimI-like enzyme</fullName>
    </submittedName>
</protein>
<dbReference type="RefSeq" id="WP_307392912.1">
    <property type="nucleotide sequence ID" value="NZ_BAAADK010000011.1"/>
</dbReference>
<feature type="domain" description="N-acetyltransferase" evidence="1">
    <location>
        <begin position="10"/>
        <end position="156"/>
    </location>
</feature>
<comment type="caution">
    <text evidence="2">The sequence shown here is derived from an EMBL/GenBank/DDBJ whole genome shotgun (WGS) entry which is preliminary data.</text>
</comment>
<dbReference type="SUPFAM" id="SSF55729">
    <property type="entry name" value="Acyl-CoA N-acyltransferases (Nat)"/>
    <property type="match status" value="1"/>
</dbReference>
<dbReference type="Pfam" id="PF00583">
    <property type="entry name" value="Acetyltransf_1"/>
    <property type="match status" value="1"/>
</dbReference>
<evidence type="ECO:0000313" key="2">
    <source>
        <dbReference type="EMBL" id="MDQ0165623.1"/>
    </source>
</evidence>
<dbReference type="PROSITE" id="PS51186">
    <property type="entry name" value="GNAT"/>
    <property type="match status" value="1"/>
</dbReference>
<gene>
    <name evidence="2" type="ORF">J2S11_001524</name>
</gene>
<dbReference type="Proteomes" id="UP001235840">
    <property type="component" value="Unassembled WGS sequence"/>
</dbReference>
<dbReference type="InterPro" id="IPR016181">
    <property type="entry name" value="Acyl_CoA_acyltransferase"/>
</dbReference>
<dbReference type="PANTHER" id="PTHR43072">
    <property type="entry name" value="N-ACETYLTRANSFERASE"/>
    <property type="match status" value="1"/>
</dbReference>
<name>A0ABT9VXA3_9BACI</name>
<accession>A0ABT9VXA3</accession>
<reference evidence="2 3" key="1">
    <citation type="submission" date="2023-07" db="EMBL/GenBank/DDBJ databases">
        <title>Genomic Encyclopedia of Type Strains, Phase IV (KMG-IV): sequencing the most valuable type-strain genomes for metagenomic binning, comparative biology and taxonomic classification.</title>
        <authorList>
            <person name="Goeker M."/>
        </authorList>
    </citation>
    <scope>NUCLEOTIDE SEQUENCE [LARGE SCALE GENOMIC DNA]</scope>
    <source>
        <strain evidence="2 3">DSM 12751</strain>
    </source>
</reference>
<dbReference type="CDD" id="cd04301">
    <property type="entry name" value="NAT_SF"/>
    <property type="match status" value="1"/>
</dbReference>
<evidence type="ECO:0000313" key="3">
    <source>
        <dbReference type="Proteomes" id="UP001235840"/>
    </source>
</evidence>
<sequence>MIKRLCINEQKIAEQVLDIQKQAYRIEADLIGFDQIPPLMETINELKHSEEEYIGLYEEEELIGVLAYETELLQDNTVSITICKLVVHPGHFRKGIASILINHLAVLSRNTSSLIVSTGAKNKPAIQLYEKLGFKEIGEIEINNRLTLKEFKKNIKVM</sequence>
<dbReference type="Gene3D" id="3.40.630.30">
    <property type="match status" value="1"/>
</dbReference>
<organism evidence="2 3">
    <name type="scientific">Caldalkalibacillus horti</name>
    <dbReference type="NCBI Taxonomy" id="77523"/>
    <lineage>
        <taxon>Bacteria</taxon>
        <taxon>Bacillati</taxon>
        <taxon>Bacillota</taxon>
        <taxon>Bacilli</taxon>
        <taxon>Bacillales</taxon>
        <taxon>Bacillaceae</taxon>
        <taxon>Caldalkalibacillus</taxon>
    </lineage>
</organism>